<feature type="region of interest" description="Disordered" evidence="1">
    <location>
        <begin position="352"/>
        <end position="379"/>
    </location>
</feature>
<reference evidence="2 3" key="1">
    <citation type="submission" date="2022-12" db="EMBL/GenBank/DDBJ databases">
        <title>Chromosome-level genome of Tegillarca granosa.</title>
        <authorList>
            <person name="Kim J."/>
        </authorList>
    </citation>
    <scope>NUCLEOTIDE SEQUENCE [LARGE SCALE GENOMIC DNA]</scope>
    <source>
        <strain evidence="2">Teg-2019</strain>
        <tissue evidence="2">Adductor muscle</tissue>
    </source>
</reference>
<feature type="compositionally biased region" description="Basic and acidic residues" evidence="1">
    <location>
        <begin position="353"/>
        <end position="370"/>
    </location>
</feature>
<proteinExistence type="predicted"/>
<evidence type="ECO:0000256" key="1">
    <source>
        <dbReference type="SAM" id="MobiDB-lite"/>
    </source>
</evidence>
<dbReference type="EMBL" id="JARBDR010000214">
    <property type="protein sequence ID" value="KAJ8318236.1"/>
    <property type="molecule type" value="Genomic_DNA"/>
</dbReference>
<evidence type="ECO:0000313" key="2">
    <source>
        <dbReference type="EMBL" id="KAJ8318236.1"/>
    </source>
</evidence>
<sequence>MLDLSDPEKELFMERASTAIEGGKLYFKILYLLIKYNYSLAILTLDLPYYSILQLKFFVWFYTLFTFDGIVDYHSNIYNNLYQRVTQIIDKGMNDDVAKKLMDDSPLENKADMIVEHAETGALALLKKYNDMKNKLTICLNQGLPAALRQYSWKLFLLHSKIRKQYVEQLNANPRGAISMYDFDISQVIENMFNTEETLYELKGHADKVSKQLQVKNPDASRVVIGTFSTDKDKTGTTETGDFNTLMDGMTAMLRPAIRSMFVTFLRTDTLLYVWDQYMIGIDTPGFSTEWMSIVCVTTIGLLKEKIRESGSVRQFSTYLEQKGFVFRTRESCRGALNPPWRHWVNDVVPPETKPKDRKLAREEREAEKEREEEDEFLKAAAEERDRERRKRLEIEKRTHDEIERLKRQMVVLQKAEIEADRKARDRKSPSIKSGRESVYSRLLIAPPPSAASMRPSPVMPPIQDLRTPTPRESPTAVRNKVLVDFLRRVAHGLEMISQGEGLEKEELDRDTDVYLQQNIADIKRAQKEVFGHMLQPGEFEDMDPAVQQKSSEKMLKLMQKWREERAKDELKKKIQK</sequence>
<gene>
    <name evidence="2" type="ORF">KUTeg_003327</name>
</gene>
<organism evidence="2 3">
    <name type="scientific">Tegillarca granosa</name>
    <name type="common">Malaysian cockle</name>
    <name type="synonym">Anadara granosa</name>
    <dbReference type="NCBI Taxonomy" id="220873"/>
    <lineage>
        <taxon>Eukaryota</taxon>
        <taxon>Metazoa</taxon>
        <taxon>Spiralia</taxon>
        <taxon>Lophotrochozoa</taxon>
        <taxon>Mollusca</taxon>
        <taxon>Bivalvia</taxon>
        <taxon>Autobranchia</taxon>
        <taxon>Pteriomorphia</taxon>
        <taxon>Arcoida</taxon>
        <taxon>Arcoidea</taxon>
        <taxon>Arcidae</taxon>
        <taxon>Tegillarca</taxon>
    </lineage>
</organism>
<protein>
    <submittedName>
        <fullName evidence="2">Uncharacterized protein</fullName>
    </submittedName>
</protein>
<accession>A0ABQ9FQ14</accession>
<name>A0ABQ9FQ14_TEGGR</name>
<keyword evidence="3" id="KW-1185">Reference proteome</keyword>
<evidence type="ECO:0000313" key="3">
    <source>
        <dbReference type="Proteomes" id="UP001217089"/>
    </source>
</evidence>
<dbReference type="Proteomes" id="UP001217089">
    <property type="component" value="Unassembled WGS sequence"/>
</dbReference>
<comment type="caution">
    <text evidence="2">The sequence shown here is derived from an EMBL/GenBank/DDBJ whole genome shotgun (WGS) entry which is preliminary data.</text>
</comment>